<evidence type="ECO:0000313" key="2">
    <source>
        <dbReference type="EMBL" id="KAI5402792.1"/>
    </source>
</evidence>
<dbReference type="EMBL" id="JAMSHJ010000005">
    <property type="protein sequence ID" value="KAI5402792.1"/>
    <property type="molecule type" value="Genomic_DNA"/>
</dbReference>
<dbReference type="Pfam" id="PF25597">
    <property type="entry name" value="SH3_retrovirus"/>
    <property type="match status" value="1"/>
</dbReference>
<evidence type="ECO:0000313" key="3">
    <source>
        <dbReference type="Proteomes" id="UP001058974"/>
    </source>
</evidence>
<proteinExistence type="predicted"/>
<dbReference type="Proteomes" id="UP001058974">
    <property type="component" value="Chromosome 5"/>
</dbReference>
<organism evidence="2 3">
    <name type="scientific">Pisum sativum</name>
    <name type="common">Garden pea</name>
    <name type="synonym">Lathyrus oleraceus</name>
    <dbReference type="NCBI Taxonomy" id="3888"/>
    <lineage>
        <taxon>Eukaryota</taxon>
        <taxon>Viridiplantae</taxon>
        <taxon>Streptophyta</taxon>
        <taxon>Embryophyta</taxon>
        <taxon>Tracheophyta</taxon>
        <taxon>Spermatophyta</taxon>
        <taxon>Magnoliopsida</taxon>
        <taxon>eudicotyledons</taxon>
        <taxon>Gunneridae</taxon>
        <taxon>Pentapetalae</taxon>
        <taxon>rosids</taxon>
        <taxon>fabids</taxon>
        <taxon>Fabales</taxon>
        <taxon>Fabaceae</taxon>
        <taxon>Papilionoideae</taxon>
        <taxon>50 kb inversion clade</taxon>
        <taxon>NPAAA clade</taxon>
        <taxon>Hologalegina</taxon>
        <taxon>IRL clade</taxon>
        <taxon>Fabeae</taxon>
        <taxon>Lathyrus</taxon>
    </lineage>
</organism>
<dbReference type="AlphaFoldDB" id="A0A9D4WJA2"/>
<feature type="domain" description="Retroviral polymerase SH3-like" evidence="1">
    <location>
        <begin position="71"/>
        <end position="123"/>
    </location>
</feature>
<dbReference type="PANTHER" id="PTHR42648">
    <property type="entry name" value="TRANSPOSASE, PUTATIVE-RELATED"/>
    <property type="match status" value="1"/>
</dbReference>
<reference evidence="2 3" key="1">
    <citation type="journal article" date="2022" name="Nat. Genet.">
        <title>Improved pea reference genome and pan-genome highlight genomic features and evolutionary characteristics.</title>
        <authorList>
            <person name="Yang T."/>
            <person name="Liu R."/>
            <person name="Luo Y."/>
            <person name="Hu S."/>
            <person name="Wang D."/>
            <person name="Wang C."/>
            <person name="Pandey M.K."/>
            <person name="Ge S."/>
            <person name="Xu Q."/>
            <person name="Li N."/>
            <person name="Li G."/>
            <person name="Huang Y."/>
            <person name="Saxena R.K."/>
            <person name="Ji Y."/>
            <person name="Li M."/>
            <person name="Yan X."/>
            <person name="He Y."/>
            <person name="Liu Y."/>
            <person name="Wang X."/>
            <person name="Xiang C."/>
            <person name="Varshney R.K."/>
            <person name="Ding H."/>
            <person name="Gao S."/>
            <person name="Zong X."/>
        </authorList>
    </citation>
    <scope>NUCLEOTIDE SEQUENCE [LARGE SCALE GENOMIC DNA]</scope>
    <source>
        <strain evidence="2 3">cv. Zhongwan 6</strain>
    </source>
</reference>
<accession>A0A9D4WJA2</accession>
<dbReference type="Gramene" id="Psat05G0040800-T1">
    <property type="protein sequence ID" value="KAI5402792.1"/>
    <property type="gene ID" value="KIW84_050408"/>
</dbReference>
<gene>
    <name evidence="2" type="ORF">KIW84_050408</name>
</gene>
<protein>
    <recommendedName>
        <fullName evidence="1">Retroviral polymerase SH3-like domain-containing protein</fullName>
    </recommendedName>
</protein>
<dbReference type="InterPro" id="IPR057670">
    <property type="entry name" value="SH3_retrovirus"/>
</dbReference>
<dbReference type="PANTHER" id="PTHR42648:SF27">
    <property type="entry name" value="RNA-DIRECTED DNA POLYMERASE"/>
    <property type="match status" value="1"/>
</dbReference>
<keyword evidence="3" id="KW-1185">Reference proteome</keyword>
<name>A0A9D4WJA2_PEA</name>
<dbReference type="InterPro" id="IPR039537">
    <property type="entry name" value="Retrotran_Ty1/copia-like"/>
</dbReference>
<comment type="caution">
    <text evidence="2">The sequence shown here is derived from an EMBL/GenBank/DDBJ whole genome shotgun (WGS) entry which is preliminary data.</text>
</comment>
<sequence length="159" mass="18394">MTKSQFTGKGERDNDLLALIHTDVCGPLDMPVRGAYTLNRVPSKRVDKTPYEIWSGKRPHMSYMKIWGREVYVKRQISTKLEPKSDKCLFVGYPKETRGYYFYNPSESKVFVARTGVFLERDFISKGTSGRKVELEEIQESQSIDTPMEELEQETQVIV</sequence>
<evidence type="ECO:0000259" key="1">
    <source>
        <dbReference type="Pfam" id="PF25597"/>
    </source>
</evidence>